<sequence>MGTKVVYVIGGVVVSLIALKILGPLIAFLIVLGVVALPVVGYMMLDPSQRRRLRAQGRKRLGS</sequence>
<evidence type="ECO:0000256" key="1">
    <source>
        <dbReference type="SAM" id="Phobius"/>
    </source>
</evidence>
<feature type="transmembrane region" description="Helical" evidence="1">
    <location>
        <begin position="28"/>
        <end position="45"/>
    </location>
</feature>
<name>A0A239HPB7_9ACTN</name>
<feature type="transmembrane region" description="Helical" evidence="1">
    <location>
        <begin position="5"/>
        <end position="22"/>
    </location>
</feature>
<keyword evidence="3" id="KW-1185">Reference proteome</keyword>
<dbReference type="RefSeq" id="WP_089326246.1">
    <property type="nucleotide sequence ID" value="NZ_FZOR01000010.1"/>
</dbReference>
<dbReference type="OrthoDB" id="3543503at2"/>
<proteinExistence type="predicted"/>
<protein>
    <submittedName>
        <fullName evidence="2">Uncharacterized protein</fullName>
    </submittedName>
</protein>
<dbReference type="EMBL" id="FZOR01000010">
    <property type="protein sequence ID" value="SNS83005.1"/>
    <property type="molecule type" value="Genomic_DNA"/>
</dbReference>
<dbReference type="Proteomes" id="UP000198318">
    <property type="component" value="Unassembled WGS sequence"/>
</dbReference>
<keyword evidence="1" id="KW-0472">Membrane</keyword>
<accession>A0A239HPB7</accession>
<keyword evidence="1" id="KW-0812">Transmembrane</keyword>
<reference evidence="2 3" key="1">
    <citation type="submission" date="2017-06" db="EMBL/GenBank/DDBJ databases">
        <authorList>
            <person name="Kim H.J."/>
            <person name="Triplett B.A."/>
        </authorList>
    </citation>
    <scope>NUCLEOTIDE SEQUENCE [LARGE SCALE GENOMIC DNA]</scope>
    <source>
        <strain evidence="2 3">DSM 44715</strain>
    </source>
</reference>
<keyword evidence="1" id="KW-1133">Transmembrane helix</keyword>
<gene>
    <name evidence="2" type="ORF">SAMN05443665_101070</name>
</gene>
<dbReference type="AlphaFoldDB" id="A0A239HPB7"/>
<organism evidence="2 3">
    <name type="scientific">Actinomadura meyerae</name>
    <dbReference type="NCBI Taxonomy" id="240840"/>
    <lineage>
        <taxon>Bacteria</taxon>
        <taxon>Bacillati</taxon>
        <taxon>Actinomycetota</taxon>
        <taxon>Actinomycetes</taxon>
        <taxon>Streptosporangiales</taxon>
        <taxon>Thermomonosporaceae</taxon>
        <taxon>Actinomadura</taxon>
    </lineage>
</organism>
<evidence type="ECO:0000313" key="2">
    <source>
        <dbReference type="EMBL" id="SNS83005.1"/>
    </source>
</evidence>
<evidence type="ECO:0000313" key="3">
    <source>
        <dbReference type="Proteomes" id="UP000198318"/>
    </source>
</evidence>